<reference evidence="10" key="1">
    <citation type="journal article" date="2002" name="Science">
        <title>The draft genome of Ciona intestinalis: insights into chordate and vertebrate origins.</title>
        <authorList>
            <person name="Dehal P."/>
            <person name="Satou Y."/>
            <person name="Campbell R.K."/>
            <person name="Chapman J."/>
            <person name="Degnan B."/>
            <person name="De Tomaso A."/>
            <person name="Davidson B."/>
            <person name="Di Gregorio A."/>
            <person name="Gelpke M."/>
            <person name="Goodstein D.M."/>
            <person name="Harafuji N."/>
            <person name="Hastings K.E."/>
            <person name="Ho I."/>
            <person name="Hotta K."/>
            <person name="Huang W."/>
            <person name="Kawashima T."/>
            <person name="Lemaire P."/>
            <person name="Martinez D."/>
            <person name="Meinertzhagen I.A."/>
            <person name="Necula S."/>
            <person name="Nonaka M."/>
            <person name="Putnam N."/>
            <person name="Rash S."/>
            <person name="Saiga H."/>
            <person name="Satake M."/>
            <person name="Terry A."/>
            <person name="Yamada L."/>
            <person name="Wang H.G."/>
            <person name="Awazu S."/>
            <person name="Azumi K."/>
            <person name="Boore J."/>
            <person name="Branno M."/>
            <person name="Chin-Bow S."/>
            <person name="DeSantis R."/>
            <person name="Doyle S."/>
            <person name="Francino P."/>
            <person name="Keys D.N."/>
            <person name="Haga S."/>
            <person name="Hayashi H."/>
            <person name="Hino K."/>
            <person name="Imai K.S."/>
            <person name="Inaba K."/>
            <person name="Kano S."/>
            <person name="Kobayashi K."/>
            <person name="Kobayashi M."/>
            <person name="Lee B.I."/>
            <person name="Makabe K.W."/>
            <person name="Manohar C."/>
            <person name="Matassi G."/>
            <person name="Medina M."/>
            <person name="Mochizuki Y."/>
            <person name="Mount S."/>
            <person name="Morishita T."/>
            <person name="Miura S."/>
            <person name="Nakayama A."/>
            <person name="Nishizaka S."/>
            <person name="Nomoto H."/>
            <person name="Ohta F."/>
            <person name="Oishi K."/>
            <person name="Rigoutsos I."/>
            <person name="Sano M."/>
            <person name="Sasaki A."/>
            <person name="Sasakura Y."/>
            <person name="Shoguchi E."/>
            <person name="Shin-i T."/>
            <person name="Spagnuolo A."/>
            <person name="Stainier D."/>
            <person name="Suzuki M.M."/>
            <person name="Tassy O."/>
            <person name="Takatori N."/>
            <person name="Tokuoka M."/>
            <person name="Yagi K."/>
            <person name="Yoshizaki F."/>
            <person name="Wada S."/>
            <person name="Zhang C."/>
            <person name="Hyatt P.D."/>
            <person name="Larimer F."/>
            <person name="Detter C."/>
            <person name="Doggett N."/>
            <person name="Glavina T."/>
            <person name="Hawkins T."/>
            <person name="Richardson P."/>
            <person name="Lucas S."/>
            <person name="Kohara Y."/>
            <person name="Levine M."/>
            <person name="Satoh N."/>
            <person name="Rokhsar D.S."/>
        </authorList>
    </citation>
    <scope>NUCLEOTIDE SEQUENCE [LARGE SCALE GENOMIC DNA]</scope>
</reference>
<accession>A0A1W5BFR6</accession>
<dbReference type="FunFam" id="1.10.10.60:FF:000721">
    <property type="entry name" value="Hematopoietically-expressed homeobox protein HHEX"/>
    <property type="match status" value="1"/>
</dbReference>
<keyword evidence="3 5" id="KW-0371">Homeobox</keyword>
<dbReference type="RefSeq" id="XP_026694313.1">
    <property type="nucleotide sequence ID" value="XM_026838512.1"/>
</dbReference>
<dbReference type="Gene3D" id="1.10.10.60">
    <property type="entry name" value="Homeodomain-like"/>
    <property type="match status" value="1"/>
</dbReference>
<evidence type="ECO:0000256" key="1">
    <source>
        <dbReference type="ARBA" id="ARBA00004123"/>
    </source>
</evidence>
<dbReference type="GO" id="GO:0030154">
    <property type="term" value="P:cell differentiation"/>
    <property type="evidence" value="ECO:0000318"/>
    <property type="project" value="GO_Central"/>
</dbReference>
<dbReference type="PANTHER" id="PTHR24324:SF5">
    <property type="entry name" value="HEMATOPOIETICALLY-EXPRESSED HOMEOBOX PROTEIN HHEX"/>
    <property type="match status" value="1"/>
</dbReference>
<dbReference type="STRING" id="7719.ENSCINP00000002464"/>
<dbReference type="Proteomes" id="UP000008144">
    <property type="component" value="Unassembled WGS sequence"/>
</dbReference>
<evidence type="ECO:0000259" key="8">
    <source>
        <dbReference type="PROSITE" id="PS50071"/>
    </source>
</evidence>
<dbReference type="InterPro" id="IPR001356">
    <property type="entry name" value="HD"/>
</dbReference>
<evidence type="ECO:0000256" key="4">
    <source>
        <dbReference type="ARBA" id="ARBA00023242"/>
    </source>
</evidence>
<dbReference type="OMA" id="FVHRTMH"/>
<dbReference type="CDD" id="cd00086">
    <property type="entry name" value="homeodomain"/>
    <property type="match status" value="1"/>
</dbReference>
<evidence type="ECO:0000256" key="3">
    <source>
        <dbReference type="ARBA" id="ARBA00023155"/>
    </source>
</evidence>
<evidence type="ECO:0000256" key="7">
    <source>
        <dbReference type="SAM" id="MobiDB-lite"/>
    </source>
</evidence>
<dbReference type="InParanoid" id="A0A1W5BFR6"/>
<dbReference type="InterPro" id="IPR017970">
    <property type="entry name" value="Homeobox_CS"/>
</dbReference>
<proteinExistence type="predicted"/>
<evidence type="ECO:0000313" key="10">
    <source>
        <dbReference type="Proteomes" id="UP000008144"/>
    </source>
</evidence>
<evidence type="ECO:0000313" key="9">
    <source>
        <dbReference type="Ensembl" id="ENSCINP00000002464.3"/>
    </source>
</evidence>
<dbReference type="GO" id="GO:0006357">
    <property type="term" value="P:regulation of transcription by RNA polymerase II"/>
    <property type="evidence" value="ECO:0000318"/>
    <property type="project" value="GO_Central"/>
</dbReference>
<feature type="compositionally biased region" description="Basic and acidic residues" evidence="7">
    <location>
        <begin position="388"/>
        <end position="399"/>
    </location>
</feature>
<dbReference type="SUPFAM" id="SSF46689">
    <property type="entry name" value="Homeodomain-like"/>
    <property type="match status" value="1"/>
</dbReference>
<evidence type="ECO:0000256" key="2">
    <source>
        <dbReference type="ARBA" id="ARBA00023125"/>
    </source>
</evidence>
<reference evidence="9" key="3">
    <citation type="submission" date="2025-09" db="UniProtKB">
        <authorList>
            <consortium name="Ensembl"/>
        </authorList>
    </citation>
    <scope>IDENTIFICATION</scope>
</reference>
<dbReference type="GeneID" id="778638"/>
<dbReference type="CTD" id="778638"/>
<reference evidence="9" key="2">
    <citation type="submission" date="2025-08" db="UniProtKB">
        <authorList>
            <consortium name="Ensembl"/>
        </authorList>
    </citation>
    <scope>IDENTIFICATION</scope>
</reference>
<evidence type="ECO:0000256" key="5">
    <source>
        <dbReference type="PROSITE-ProRule" id="PRU00108"/>
    </source>
</evidence>
<dbReference type="InterPro" id="IPR009057">
    <property type="entry name" value="Homeodomain-like_sf"/>
</dbReference>
<dbReference type="PRINTS" id="PR00024">
    <property type="entry name" value="HOMEOBOX"/>
</dbReference>
<dbReference type="PANTHER" id="PTHR24324">
    <property type="entry name" value="HOMEOBOX PROTEIN HHEX"/>
    <property type="match status" value="1"/>
</dbReference>
<dbReference type="Ensembl" id="ENSCINT00000002464.3">
    <property type="protein sequence ID" value="ENSCINP00000002464.3"/>
    <property type="gene ID" value="ENSCING00000001270.3"/>
</dbReference>
<feature type="region of interest" description="Disordered" evidence="7">
    <location>
        <begin position="481"/>
        <end position="516"/>
    </location>
</feature>
<dbReference type="GO" id="GO:0000978">
    <property type="term" value="F:RNA polymerase II cis-regulatory region sequence-specific DNA binding"/>
    <property type="evidence" value="ECO:0000318"/>
    <property type="project" value="GO_Central"/>
</dbReference>
<dbReference type="SMART" id="SM00389">
    <property type="entry name" value="HOX"/>
    <property type="match status" value="1"/>
</dbReference>
<dbReference type="PROSITE" id="PS00027">
    <property type="entry name" value="HOMEOBOX_1"/>
    <property type="match status" value="1"/>
</dbReference>
<feature type="compositionally biased region" description="Polar residues" evidence="7">
    <location>
        <begin position="371"/>
        <end position="383"/>
    </location>
</feature>
<dbReference type="GO" id="GO:0000981">
    <property type="term" value="F:DNA-binding transcription factor activity, RNA polymerase II-specific"/>
    <property type="evidence" value="ECO:0007669"/>
    <property type="project" value="InterPro"/>
</dbReference>
<gene>
    <name evidence="9" type="primary">hex</name>
</gene>
<protein>
    <submittedName>
        <fullName evidence="9">Transcription factor protein</fullName>
    </submittedName>
</protein>
<comment type="subcellular location">
    <subcellularLocation>
        <location evidence="1 5 6">Nucleus</location>
    </subcellularLocation>
</comment>
<feature type="compositionally biased region" description="Polar residues" evidence="7">
    <location>
        <begin position="502"/>
        <end position="516"/>
    </location>
</feature>
<evidence type="ECO:0000256" key="6">
    <source>
        <dbReference type="RuleBase" id="RU000682"/>
    </source>
</evidence>
<feature type="compositionally biased region" description="Basic and acidic residues" evidence="7">
    <location>
        <begin position="321"/>
        <end position="342"/>
    </location>
</feature>
<keyword evidence="4 5" id="KW-0539">Nucleus</keyword>
<dbReference type="AlphaFoldDB" id="A0A1W5BFR6"/>
<dbReference type="Pfam" id="PF00046">
    <property type="entry name" value="Homeodomain"/>
    <property type="match status" value="1"/>
</dbReference>
<keyword evidence="10" id="KW-1185">Reference proteome</keyword>
<name>A0A1W5BFR6_CIOIN</name>
<feature type="DNA-binding region" description="Homeobox" evidence="5">
    <location>
        <begin position="263"/>
        <end position="322"/>
    </location>
</feature>
<feature type="compositionally biased region" description="Acidic residues" evidence="7">
    <location>
        <begin position="346"/>
        <end position="363"/>
    </location>
</feature>
<dbReference type="GO" id="GO:0005634">
    <property type="term" value="C:nucleus"/>
    <property type="evidence" value="ECO:0007669"/>
    <property type="project" value="UniProtKB-SubCell"/>
</dbReference>
<dbReference type="GeneTree" id="ENSGT00940000164435"/>
<dbReference type="InterPro" id="IPR051000">
    <property type="entry name" value="Homeobox_DNA-bind_prot"/>
</dbReference>
<dbReference type="PROSITE" id="PS50071">
    <property type="entry name" value="HOMEOBOX_2"/>
    <property type="match status" value="1"/>
</dbReference>
<feature type="domain" description="Homeobox" evidence="8">
    <location>
        <begin position="261"/>
        <end position="321"/>
    </location>
</feature>
<keyword evidence="2 5" id="KW-0238">DNA-binding</keyword>
<sequence>MMQFENPAPATYSSATNGMSSTSAFSTHQPTPFYIDNILGPTPPSTNEESGSMTPQNNVCEPDHAMSTINSASPNNGINSLMNNQGDLMASHVPCIPEHVSINDGHTLIHNMQPTTSTYVSSPIRKEQPLGNNYIPSLSPSIDQHCDSPGRLSAINRPLIPTPIQAVQPHHPAGIYPNTYPRTSRIYEGHTGIHQSPYTSTSIQYSNGSYGGPPGPVHSAAPGPLYSYQRHDYPNWFFDRQPFNKVSRPMIWGSFVHRTMHKRKGGQVRFSNDQTAELEKKFDGQKYLSPPERKKLAKTLQLSERQVKTWFQNRRAKWRRLKQDGHEEEKDAEEKTANKSKSDGGFGEENDNTCEKDEYDEPDKESKSVDNEQNNIPNETTVNGLPETENKDKINNSDLNDYRLESKNGFESDPTLQISNFHAPDATNSTRSFNSTTISNTFHRGSTIDQVSSNYYPVQSHHYHNQTSTYHSHQEYAPSIVTPQLPQPLPPQHQSHPYETYGSVQQQTSPHMSLPASSRVSFAISLPYQPPSQ</sequence>
<organism evidence="9 10">
    <name type="scientific">Ciona intestinalis</name>
    <name type="common">Transparent sea squirt</name>
    <name type="synonym">Ascidia intestinalis</name>
    <dbReference type="NCBI Taxonomy" id="7719"/>
    <lineage>
        <taxon>Eukaryota</taxon>
        <taxon>Metazoa</taxon>
        <taxon>Chordata</taxon>
        <taxon>Tunicata</taxon>
        <taxon>Ascidiacea</taxon>
        <taxon>Phlebobranchia</taxon>
        <taxon>Cionidae</taxon>
        <taxon>Ciona</taxon>
    </lineage>
</organism>
<accession>F6ZW77</accession>
<feature type="region of interest" description="Disordered" evidence="7">
    <location>
        <begin position="321"/>
        <end position="399"/>
    </location>
</feature>
<dbReference type="InterPro" id="IPR020479">
    <property type="entry name" value="HD_metazoa"/>
</dbReference>